<evidence type="ECO:0000313" key="1">
    <source>
        <dbReference type="EnsemblPlants" id="PGSC0003DMT400089228"/>
    </source>
</evidence>
<keyword evidence="2" id="KW-1185">Reference proteome</keyword>
<sequence length="113" mass="12920">MLWHWVLSLWRGRCSEMVITRFNDIRPVAPVNAPAEESAARGRGRGRSSTASWNRSATRRLFLSIADLIFSFRAWHTGTLGEIMAIRQLAQWVRRSSGLLFFVLSTALFLFAH</sequence>
<reference evidence="2" key="1">
    <citation type="journal article" date="2011" name="Nature">
        <title>Genome sequence and analysis of the tuber crop potato.</title>
        <authorList>
            <consortium name="The Potato Genome Sequencing Consortium"/>
        </authorList>
    </citation>
    <scope>NUCLEOTIDE SEQUENCE [LARGE SCALE GENOMIC DNA]</scope>
    <source>
        <strain evidence="2">cv. DM1-3 516 R44</strain>
    </source>
</reference>
<name>M1DHQ4_SOLTU</name>
<dbReference type="AlphaFoldDB" id="M1DHQ4"/>
<dbReference type="HOGENOM" id="CLU_2137932_0_0_1"/>
<dbReference type="PaxDb" id="4113-PGSC0003DMT400089228"/>
<dbReference type="InParanoid" id="M1DHQ4"/>
<dbReference type="EnsemblPlants" id="PGSC0003DMT400089228">
    <property type="protein sequence ID" value="PGSC0003DMT400089228"/>
    <property type="gene ID" value="PGSC0003DMG400038799"/>
</dbReference>
<reference evidence="1" key="2">
    <citation type="submission" date="2015-06" db="UniProtKB">
        <authorList>
            <consortium name="EnsemblPlants"/>
        </authorList>
    </citation>
    <scope>IDENTIFICATION</scope>
    <source>
        <strain evidence="1">DM1-3 516 R44</strain>
    </source>
</reference>
<accession>M1DHQ4</accession>
<dbReference type="Proteomes" id="UP000011115">
    <property type="component" value="Unassembled WGS sequence"/>
</dbReference>
<evidence type="ECO:0000313" key="2">
    <source>
        <dbReference type="Proteomes" id="UP000011115"/>
    </source>
</evidence>
<dbReference type="Gramene" id="PGSC0003DMT400089228">
    <property type="protein sequence ID" value="PGSC0003DMT400089228"/>
    <property type="gene ID" value="PGSC0003DMG400038799"/>
</dbReference>
<proteinExistence type="predicted"/>
<protein>
    <submittedName>
        <fullName evidence="1">Uncharacterized protein</fullName>
    </submittedName>
</protein>
<organism evidence="1 2">
    <name type="scientific">Solanum tuberosum</name>
    <name type="common">Potato</name>
    <dbReference type="NCBI Taxonomy" id="4113"/>
    <lineage>
        <taxon>Eukaryota</taxon>
        <taxon>Viridiplantae</taxon>
        <taxon>Streptophyta</taxon>
        <taxon>Embryophyta</taxon>
        <taxon>Tracheophyta</taxon>
        <taxon>Spermatophyta</taxon>
        <taxon>Magnoliopsida</taxon>
        <taxon>eudicotyledons</taxon>
        <taxon>Gunneridae</taxon>
        <taxon>Pentapetalae</taxon>
        <taxon>asterids</taxon>
        <taxon>lamiids</taxon>
        <taxon>Solanales</taxon>
        <taxon>Solanaceae</taxon>
        <taxon>Solanoideae</taxon>
        <taxon>Solaneae</taxon>
        <taxon>Solanum</taxon>
    </lineage>
</organism>